<protein>
    <submittedName>
        <fullName evidence="3">Uncharacterized protein</fullName>
    </submittedName>
</protein>
<organism evidence="3 4">
    <name type="scientific">Actinotalea lenta</name>
    <dbReference type="NCBI Taxonomy" id="3064654"/>
    <lineage>
        <taxon>Bacteria</taxon>
        <taxon>Bacillati</taxon>
        <taxon>Actinomycetota</taxon>
        <taxon>Actinomycetes</taxon>
        <taxon>Micrococcales</taxon>
        <taxon>Cellulomonadaceae</taxon>
        <taxon>Actinotalea</taxon>
    </lineage>
</organism>
<dbReference type="RefSeq" id="WP_304599715.1">
    <property type="nucleotide sequence ID" value="NZ_JAUQYP010000001.1"/>
</dbReference>
<feature type="transmembrane region" description="Helical" evidence="2">
    <location>
        <begin position="20"/>
        <end position="40"/>
    </location>
</feature>
<evidence type="ECO:0000313" key="3">
    <source>
        <dbReference type="EMBL" id="MDO8106022.1"/>
    </source>
</evidence>
<feature type="region of interest" description="Disordered" evidence="1">
    <location>
        <begin position="51"/>
        <end position="80"/>
    </location>
</feature>
<dbReference type="EMBL" id="JAUQYP010000001">
    <property type="protein sequence ID" value="MDO8106022.1"/>
    <property type="molecule type" value="Genomic_DNA"/>
</dbReference>
<evidence type="ECO:0000256" key="1">
    <source>
        <dbReference type="SAM" id="MobiDB-lite"/>
    </source>
</evidence>
<evidence type="ECO:0000313" key="4">
    <source>
        <dbReference type="Proteomes" id="UP001232536"/>
    </source>
</evidence>
<keyword evidence="2" id="KW-1133">Transmembrane helix</keyword>
<accession>A0ABT9D5F9</accession>
<reference evidence="3 4" key="1">
    <citation type="submission" date="2023-07" db="EMBL/GenBank/DDBJ databases">
        <title>Description of novel actinomycetes strains, isolated from tidal flat sediment.</title>
        <authorList>
            <person name="Lu C."/>
        </authorList>
    </citation>
    <scope>NUCLEOTIDE SEQUENCE [LARGE SCALE GENOMIC DNA]</scope>
    <source>
        <strain evidence="3 4">SYSU T00b441</strain>
    </source>
</reference>
<dbReference type="Proteomes" id="UP001232536">
    <property type="component" value="Unassembled WGS sequence"/>
</dbReference>
<comment type="caution">
    <text evidence="3">The sequence shown here is derived from an EMBL/GenBank/DDBJ whole genome shotgun (WGS) entry which is preliminary data.</text>
</comment>
<gene>
    <name evidence="3" type="ORF">Q6348_02295</name>
</gene>
<evidence type="ECO:0000256" key="2">
    <source>
        <dbReference type="SAM" id="Phobius"/>
    </source>
</evidence>
<feature type="compositionally biased region" description="Low complexity" evidence="1">
    <location>
        <begin position="54"/>
        <end position="74"/>
    </location>
</feature>
<sequence>MHHVEVLMDMLWGDLPVHALNLTMAGATVVLVAVAALLPVPHGRGGIVVRDRAGGQCTSPTATTTTGATSSGQSADRRPV</sequence>
<proteinExistence type="predicted"/>
<name>A0ABT9D5F9_9CELL</name>
<keyword evidence="2" id="KW-0472">Membrane</keyword>
<keyword evidence="2" id="KW-0812">Transmembrane</keyword>
<keyword evidence="4" id="KW-1185">Reference proteome</keyword>